<feature type="domain" description="Integrase catalytic" evidence="2">
    <location>
        <begin position="206"/>
        <end position="318"/>
    </location>
</feature>
<evidence type="ECO:0000313" key="4">
    <source>
        <dbReference type="Proteomes" id="UP000887159"/>
    </source>
</evidence>
<protein>
    <submittedName>
        <fullName evidence="3">Retrovirus-related Pol polyprotein from transposon 297</fullName>
    </submittedName>
</protein>
<dbReference type="InterPro" id="IPR012337">
    <property type="entry name" value="RNaseH-like_sf"/>
</dbReference>
<dbReference type="EMBL" id="BMAU01021203">
    <property type="protein sequence ID" value="GFX98824.1"/>
    <property type="molecule type" value="Genomic_DNA"/>
</dbReference>
<dbReference type="InterPro" id="IPR036397">
    <property type="entry name" value="RNaseH_sf"/>
</dbReference>
<dbReference type="PANTHER" id="PTHR37984">
    <property type="entry name" value="PROTEIN CBG26694"/>
    <property type="match status" value="1"/>
</dbReference>
<feature type="compositionally biased region" description="Basic and acidic residues" evidence="1">
    <location>
        <begin position="120"/>
        <end position="137"/>
    </location>
</feature>
<feature type="region of interest" description="Disordered" evidence="1">
    <location>
        <begin position="68"/>
        <end position="166"/>
    </location>
</feature>
<proteinExistence type="predicted"/>
<dbReference type="PANTHER" id="PTHR37984:SF5">
    <property type="entry name" value="PROTEIN NYNRIN-LIKE"/>
    <property type="match status" value="1"/>
</dbReference>
<organism evidence="3 4">
    <name type="scientific">Trichonephila clavipes</name>
    <name type="common">Golden silk orbweaver</name>
    <name type="synonym">Nephila clavipes</name>
    <dbReference type="NCBI Taxonomy" id="2585209"/>
    <lineage>
        <taxon>Eukaryota</taxon>
        <taxon>Metazoa</taxon>
        <taxon>Ecdysozoa</taxon>
        <taxon>Arthropoda</taxon>
        <taxon>Chelicerata</taxon>
        <taxon>Arachnida</taxon>
        <taxon>Araneae</taxon>
        <taxon>Araneomorphae</taxon>
        <taxon>Entelegynae</taxon>
        <taxon>Araneoidea</taxon>
        <taxon>Nephilidae</taxon>
        <taxon>Trichonephila</taxon>
    </lineage>
</organism>
<evidence type="ECO:0000256" key="1">
    <source>
        <dbReference type="SAM" id="MobiDB-lite"/>
    </source>
</evidence>
<name>A0A8X6RU29_TRICX</name>
<dbReference type="SUPFAM" id="SSF53098">
    <property type="entry name" value="Ribonuclease H-like"/>
    <property type="match status" value="1"/>
</dbReference>
<dbReference type="Proteomes" id="UP000887159">
    <property type="component" value="Unassembled WGS sequence"/>
</dbReference>
<reference evidence="3" key="1">
    <citation type="submission" date="2020-08" db="EMBL/GenBank/DDBJ databases">
        <title>Multicomponent nature underlies the extraordinary mechanical properties of spider dragline silk.</title>
        <authorList>
            <person name="Kono N."/>
            <person name="Nakamura H."/>
            <person name="Mori M."/>
            <person name="Yoshida Y."/>
            <person name="Ohtoshi R."/>
            <person name="Malay A.D."/>
            <person name="Moran D.A.P."/>
            <person name="Tomita M."/>
            <person name="Numata K."/>
            <person name="Arakawa K."/>
        </authorList>
    </citation>
    <scope>NUCLEOTIDE SEQUENCE</scope>
</reference>
<accession>A0A8X6RU29</accession>
<dbReference type="AlphaFoldDB" id="A0A8X6RU29"/>
<gene>
    <name evidence="3" type="primary">X975_14853</name>
    <name evidence="3" type="ORF">TNCV_1504001</name>
</gene>
<keyword evidence="4" id="KW-1185">Reference proteome</keyword>
<dbReference type="InterPro" id="IPR050951">
    <property type="entry name" value="Retrovirus_Pol_polyprotein"/>
</dbReference>
<sequence length="360" mass="41975">MQIPGVVSRRKLNFAIHNEEASRWANAPRYSLWPSQFRSILRPCIGGHHLRPLRSIAHDTLEKDQKFESGIPRRRHSARSPFLNRNRQENWRNTRINNRYSDNSRTQREFNRFEGQGVGDNRRFDSRRRSGQSDHRFNNQSGRQGGSRNGAFRCQNGQNRIIREQRENPELGHIYRYLENPDNGSVNTTAPTPHPDPKDIDFYWYSAQAIATALFENYISRYGSPISLISDNGPQFISNVFEHVSHRLNIKHIKTVTYRLQANLTERVNRTLVQMIACFVEESHDNWGRFLPAFSFALRTAVNEITGKIPAELFLGRKIITPFRTLINVTDGAEYVGGNIEKLFDEARQNMRKQHKTWEK</sequence>
<dbReference type="Gene3D" id="3.30.420.10">
    <property type="entry name" value="Ribonuclease H-like superfamily/Ribonuclease H"/>
    <property type="match status" value="1"/>
</dbReference>
<dbReference type="GO" id="GO:0015074">
    <property type="term" value="P:DNA integration"/>
    <property type="evidence" value="ECO:0007669"/>
    <property type="project" value="InterPro"/>
</dbReference>
<evidence type="ECO:0000313" key="3">
    <source>
        <dbReference type="EMBL" id="GFX98824.1"/>
    </source>
</evidence>
<dbReference type="InterPro" id="IPR001584">
    <property type="entry name" value="Integrase_cat-core"/>
</dbReference>
<comment type="caution">
    <text evidence="3">The sequence shown here is derived from an EMBL/GenBank/DDBJ whole genome shotgun (WGS) entry which is preliminary data.</text>
</comment>
<dbReference type="PROSITE" id="PS50994">
    <property type="entry name" value="INTEGRASE"/>
    <property type="match status" value="1"/>
</dbReference>
<feature type="compositionally biased region" description="Polar residues" evidence="1">
    <location>
        <begin position="93"/>
        <end position="104"/>
    </location>
</feature>
<dbReference type="GO" id="GO:0003676">
    <property type="term" value="F:nucleic acid binding"/>
    <property type="evidence" value="ECO:0007669"/>
    <property type="project" value="InterPro"/>
</dbReference>
<evidence type="ECO:0000259" key="2">
    <source>
        <dbReference type="PROSITE" id="PS50994"/>
    </source>
</evidence>